<dbReference type="Ensembl" id="ENSSSCT00050036269.1">
    <property type="protein sequence ID" value="ENSSSCP00050015084.1"/>
    <property type="gene ID" value="ENSSSCG00050026956.1"/>
</dbReference>
<dbReference type="AlphaFoldDB" id="A0A8D1LYL7"/>
<reference evidence="1" key="1">
    <citation type="submission" date="2025-08" db="UniProtKB">
        <authorList>
            <consortium name="Ensembl"/>
        </authorList>
    </citation>
    <scope>IDENTIFICATION</scope>
</reference>
<organism evidence="1 2">
    <name type="scientific">Sus scrofa</name>
    <name type="common">Pig</name>
    <dbReference type="NCBI Taxonomy" id="9823"/>
    <lineage>
        <taxon>Eukaryota</taxon>
        <taxon>Metazoa</taxon>
        <taxon>Chordata</taxon>
        <taxon>Craniata</taxon>
        <taxon>Vertebrata</taxon>
        <taxon>Euteleostomi</taxon>
        <taxon>Mammalia</taxon>
        <taxon>Eutheria</taxon>
        <taxon>Laurasiatheria</taxon>
        <taxon>Artiodactyla</taxon>
        <taxon>Suina</taxon>
        <taxon>Suidae</taxon>
        <taxon>Sus</taxon>
    </lineage>
</organism>
<dbReference type="Proteomes" id="UP000694571">
    <property type="component" value="Unplaced"/>
</dbReference>
<proteinExistence type="predicted"/>
<accession>A0A8D1LYL7</accession>
<protein>
    <submittedName>
        <fullName evidence="1">Uncharacterized protein</fullName>
    </submittedName>
</protein>
<evidence type="ECO:0000313" key="1">
    <source>
        <dbReference type="Ensembl" id="ENSSSCP00050015084.1"/>
    </source>
</evidence>
<evidence type="ECO:0000313" key="2">
    <source>
        <dbReference type="Proteomes" id="UP000694571"/>
    </source>
</evidence>
<name>A0A8D1LYL7_PIG</name>
<sequence length="60" mass="6871">FWRHQFCLAHSAKYKKMAVCETGRLTLPDTRSAGTLFMDFPVSRTMTEKFLKSLAQTQTG</sequence>